<proteinExistence type="predicted"/>
<dbReference type="Gene3D" id="3.40.630.30">
    <property type="match status" value="1"/>
</dbReference>
<feature type="domain" description="N-acetyltransferase" evidence="1">
    <location>
        <begin position="8"/>
        <end position="152"/>
    </location>
</feature>
<sequence length="160" mass="17676">MLLRTKRLTLRPVTPDDHATLLAHWTSPQVRAFLFDGEVLSPEAVTQVIEETPHLWLVHDGEAVAGTVALRPLEDLGLEVVYSLEPGAWGRGYATEAARAVVEHALTTLGLPEVLAEVDEGNLASIRVVERLGMRPFERVEGLLGPMVRFRTLPINEERA</sequence>
<evidence type="ECO:0000259" key="1">
    <source>
        <dbReference type="PROSITE" id="PS51186"/>
    </source>
</evidence>
<dbReference type="EMBL" id="JACDUR010000007">
    <property type="protein sequence ID" value="MBA2895831.1"/>
    <property type="molecule type" value="Genomic_DNA"/>
</dbReference>
<protein>
    <submittedName>
        <fullName evidence="2">RimJ/RimL family protein N-acetyltransferase</fullName>
    </submittedName>
</protein>
<dbReference type="PROSITE" id="PS51186">
    <property type="entry name" value="GNAT"/>
    <property type="match status" value="1"/>
</dbReference>
<dbReference type="GO" id="GO:0016747">
    <property type="term" value="F:acyltransferase activity, transferring groups other than amino-acyl groups"/>
    <property type="evidence" value="ECO:0007669"/>
    <property type="project" value="InterPro"/>
</dbReference>
<dbReference type="InterPro" id="IPR051531">
    <property type="entry name" value="N-acetyltransferase"/>
</dbReference>
<evidence type="ECO:0000313" key="2">
    <source>
        <dbReference type="EMBL" id="MBA2895831.1"/>
    </source>
</evidence>
<keyword evidence="2" id="KW-0808">Transferase</keyword>
<accession>A0A7W0CR73</accession>
<dbReference type="SUPFAM" id="SSF55729">
    <property type="entry name" value="Acyl-CoA N-acyltransferases (Nat)"/>
    <property type="match status" value="1"/>
</dbReference>
<dbReference type="PANTHER" id="PTHR43792">
    <property type="entry name" value="GNAT FAMILY, PUTATIVE (AFU_ORTHOLOGUE AFUA_3G00765)-RELATED-RELATED"/>
    <property type="match status" value="1"/>
</dbReference>
<reference evidence="2 3" key="1">
    <citation type="submission" date="2020-07" db="EMBL/GenBank/DDBJ databases">
        <title>Genomic Encyclopedia of Type Strains, Phase IV (KMG-IV): sequencing the most valuable type-strain genomes for metagenomic binning, comparative biology and taxonomic classification.</title>
        <authorList>
            <person name="Goeker M."/>
        </authorList>
    </citation>
    <scope>NUCLEOTIDE SEQUENCE [LARGE SCALE GENOMIC DNA]</scope>
    <source>
        <strain evidence="2 3">DSM 45533</strain>
    </source>
</reference>
<keyword evidence="3" id="KW-1185">Reference proteome</keyword>
<organism evidence="2 3">
    <name type="scientific">Nonomuraea soli</name>
    <dbReference type="NCBI Taxonomy" id="1032476"/>
    <lineage>
        <taxon>Bacteria</taxon>
        <taxon>Bacillati</taxon>
        <taxon>Actinomycetota</taxon>
        <taxon>Actinomycetes</taxon>
        <taxon>Streptosporangiales</taxon>
        <taxon>Streptosporangiaceae</taxon>
        <taxon>Nonomuraea</taxon>
    </lineage>
</organism>
<dbReference type="RefSeq" id="WP_181614519.1">
    <property type="nucleotide sequence ID" value="NZ_BAABAM010000011.1"/>
</dbReference>
<gene>
    <name evidence="2" type="ORF">HNR30_007217</name>
</gene>
<dbReference type="PANTHER" id="PTHR43792:SF1">
    <property type="entry name" value="N-ACETYLTRANSFERASE DOMAIN-CONTAINING PROTEIN"/>
    <property type="match status" value="1"/>
</dbReference>
<dbReference type="InterPro" id="IPR000182">
    <property type="entry name" value="GNAT_dom"/>
</dbReference>
<evidence type="ECO:0000313" key="3">
    <source>
        <dbReference type="Proteomes" id="UP000530928"/>
    </source>
</evidence>
<name>A0A7W0CR73_9ACTN</name>
<comment type="caution">
    <text evidence="2">The sequence shown here is derived from an EMBL/GenBank/DDBJ whole genome shotgun (WGS) entry which is preliminary data.</text>
</comment>
<dbReference type="Proteomes" id="UP000530928">
    <property type="component" value="Unassembled WGS sequence"/>
</dbReference>
<dbReference type="AlphaFoldDB" id="A0A7W0CR73"/>
<dbReference type="InterPro" id="IPR016181">
    <property type="entry name" value="Acyl_CoA_acyltransferase"/>
</dbReference>
<dbReference type="Pfam" id="PF13302">
    <property type="entry name" value="Acetyltransf_3"/>
    <property type="match status" value="1"/>
</dbReference>